<keyword evidence="1" id="KW-1133">Transmembrane helix</keyword>
<protein>
    <submittedName>
        <fullName evidence="2">Uncharacterized protein</fullName>
    </submittedName>
</protein>
<dbReference type="EMBL" id="MGFH01000055">
    <property type="protein sequence ID" value="OGM06676.1"/>
    <property type="molecule type" value="Genomic_DNA"/>
</dbReference>
<sequence length="130" mass="13765">MGFLLIILAVTSNAGNLQFLLGRSRAGYAALVASIALGIAVFALKWILGVLVVIEIGGFPALVIVATLAFLAQTSAMAFFLIILAMARHTRHRQFLFIQVPLAGQVAVVALHRLMLAAQGKMGILVVIKA</sequence>
<accession>A0A1F7WV32</accession>
<gene>
    <name evidence="2" type="ORF">A2008_02265</name>
</gene>
<keyword evidence="1" id="KW-0812">Transmembrane</keyword>
<reference evidence="2 3" key="1">
    <citation type="journal article" date="2016" name="Nat. Commun.">
        <title>Thousands of microbial genomes shed light on interconnected biogeochemical processes in an aquifer system.</title>
        <authorList>
            <person name="Anantharaman K."/>
            <person name="Brown C.T."/>
            <person name="Hug L.A."/>
            <person name="Sharon I."/>
            <person name="Castelle C.J."/>
            <person name="Probst A.J."/>
            <person name="Thomas B.C."/>
            <person name="Singh A."/>
            <person name="Wilkins M.J."/>
            <person name="Karaoz U."/>
            <person name="Brodie E.L."/>
            <person name="Williams K.H."/>
            <person name="Hubbard S.S."/>
            <person name="Banfield J.F."/>
        </authorList>
    </citation>
    <scope>NUCLEOTIDE SEQUENCE [LARGE SCALE GENOMIC DNA]</scope>
</reference>
<evidence type="ECO:0000313" key="2">
    <source>
        <dbReference type="EMBL" id="OGM06676.1"/>
    </source>
</evidence>
<organism evidence="2 3">
    <name type="scientific">Candidatus Wallbacteria bacterium GWC2_49_35</name>
    <dbReference type="NCBI Taxonomy" id="1817813"/>
    <lineage>
        <taxon>Bacteria</taxon>
        <taxon>Candidatus Walliibacteriota</taxon>
    </lineage>
</organism>
<proteinExistence type="predicted"/>
<feature type="transmembrane region" description="Helical" evidence="1">
    <location>
        <begin position="30"/>
        <end position="54"/>
    </location>
</feature>
<feature type="transmembrane region" description="Helical" evidence="1">
    <location>
        <begin position="61"/>
        <end position="84"/>
    </location>
</feature>
<name>A0A1F7WV32_9BACT</name>
<dbReference type="AlphaFoldDB" id="A0A1F7WV32"/>
<comment type="caution">
    <text evidence="2">The sequence shown here is derived from an EMBL/GenBank/DDBJ whole genome shotgun (WGS) entry which is preliminary data.</text>
</comment>
<feature type="transmembrane region" description="Helical" evidence="1">
    <location>
        <begin position="96"/>
        <end position="116"/>
    </location>
</feature>
<evidence type="ECO:0000313" key="3">
    <source>
        <dbReference type="Proteomes" id="UP000178735"/>
    </source>
</evidence>
<dbReference type="Proteomes" id="UP000178735">
    <property type="component" value="Unassembled WGS sequence"/>
</dbReference>
<keyword evidence="1" id="KW-0472">Membrane</keyword>
<evidence type="ECO:0000256" key="1">
    <source>
        <dbReference type="SAM" id="Phobius"/>
    </source>
</evidence>